<dbReference type="InterPro" id="IPR029060">
    <property type="entry name" value="PIN-like_dom_sf"/>
</dbReference>
<dbReference type="SUPFAM" id="SSF88723">
    <property type="entry name" value="PIN domain-like"/>
    <property type="match status" value="1"/>
</dbReference>
<dbReference type="PANTHER" id="PTHR15665">
    <property type="entry name" value="ASTEROID PROTEIN"/>
    <property type="match status" value="1"/>
</dbReference>
<comment type="caution">
    <text evidence="3">The sequence shown here is derived from an EMBL/GenBank/DDBJ whole genome shotgun (WGS) entry which is preliminary data.</text>
</comment>
<dbReference type="EMBL" id="UYJE01003550">
    <property type="protein sequence ID" value="VDI20242.1"/>
    <property type="molecule type" value="Genomic_DNA"/>
</dbReference>
<dbReference type="PANTHER" id="PTHR15665:SF1">
    <property type="entry name" value="PROTEIN ASTEROID HOMOLOG 1"/>
    <property type="match status" value="1"/>
</dbReference>
<dbReference type="AlphaFoldDB" id="A0A8B6DL51"/>
<dbReference type="InterPro" id="IPR026832">
    <property type="entry name" value="Asteroid"/>
</dbReference>
<protein>
    <recommendedName>
        <fullName evidence="2">Asteroid domain-containing protein</fullName>
    </recommendedName>
</protein>
<dbReference type="OrthoDB" id="25987at2759"/>
<dbReference type="InterPro" id="IPR039436">
    <property type="entry name" value="Asteroid_dom"/>
</dbReference>
<proteinExistence type="inferred from homology"/>
<dbReference type="Proteomes" id="UP000596742">
    <property type="component" value="Unassembled WGS sequence"/>
</dbReference>
<evidence type="ECO:0000313" key="4">
    <source>
        <dbReference type="Proteomes" id="UP000596742"/>
    </source>
</evidence>
<keyword evidence="4" id="KW-1185">Reference proteome</keyword>
<feature type="domain" description="Asteroid" evidence="2">
    <location>
        <begin position="128"/>
        <end position="227"/>
    </location>
</feature>
<dbReference type="Gene3D" id="3.40.50.1010">
    <property type="entry name" value="5'-nuclease"/>
    <property type="match status" value="1"/>
</dbReference>
<comment type="similarity">
    <text evidence="1">Belongs to the asteroid family.</text>
</comment>
<evidence type="ECO:0000256" key="1">
    <source>
        <dbReference type="ARBA" id="ARBA00007398"/>
    </source>
</evidence>
<accession>A0A8B6DL51</accession>
<name>A0A8B6DL51_MYTGA</name>
<sequence length="649" mass="75887">MGVPSFIILVEKNPSFWRVCHFHDMELVIDGNCLFNFLYKYLNIDAIGNYSEYSVKLEMFFMWLINRRITPYVIFDGAYDIDDKKIETVKCRAQQRINNPEEQTPILAKTTFTNILNKLKISFLKCDFEADRDIQRLANELKCPVLSRDSDFFIFDVHYGYIPFDSLPLNSIFKGIDNQEFKIKAYVIENLWKKFPFLRCNMALLATALGNDYLNKNSNVLQNAYRSDNFRLPRCKTEVSDLFEIPIRKGEPFFITIRKVLYWMCRYKDAERGKRQLLYFCYKDSREEDMVNRSIKVFTEPDNYMGYNLRVILKGGQSGSLDGSIIPIQVPTWIIDSHRRGGIPDFILNTLIHERNILLCQVEGSHAISSHECSLSIREVLYALLLGPKEAVTEHDRYKMSVCEFQREGGTRVTSCELSDIPYMYRGLKMQLLVEALECPIPSVLICESLGQTRIFLMITTYWVKMAKPTIDINFLKSVLINYLLFSTTKHAEFCELKKDIREDDILYKRNPLADGTKGFEDQGVEIIYSKYLHDDVRLKDLYSAVTGFAARYIKTNRDNKSNIIRTFAQFQSCILYATYLNQLLNNPLENVNPAYVFNGKFLHDMYYTLKETKEDIIEHYLASEKYHLKCFKSMLQFVQKNVYVGNNE</sequence>
<dbReference type="Pfam" id="PF12813">
    <property type="entry name" value="XPG_I_2"/>
    <property type="match status" value="1"/>
</dbReference>
<organism evidence="3 4">
    <name type="scientific">Mytilus galloprovincialis</name>
    <name type="common">Mediterranean mussel</name>
    <dbReference type="NCBI Taxonomy" id="29158"/>
    <lineage>
        <taxon>Eukaryota</taxon>
        <taxon>Metazoa</taxon>
        <taxon>Spiralia</taxon>
        <taxon>Lophotrochozoa</taxon>
        <taxon>Mollusca</taxon>
        <taxon>Bivalvia</taxon>
        <taxon>Autobranchia</taxon>
        <taxon>Pteriomorphia</taxon>
        <taxon>Mytilida</taxon>
        <taxon>Mytiloidea</taxon>
        <taxon>Mytilidae</taxon>
        <taxon>Mytilinae</taxon>
        <taxon>Mytilus</taxon>
    </lineage>
</organism>
<reference evidence="3" key="1">
    <citation type="submission" date="2018-11" db="EMBL/GenBank/DDBJ databases">
        <authorList>
            <person name="Alioto T."/>
            <person name="Alioto T."/>
        </authorList>
    </citation>
    <scope>NUCLEOTIDE SEQUENCE</scope>
</reference>
<evidence type="ECO:0000259" key="2">
    <source>
        <dbReference type="Pfam" id="PF12813"/>
    </source>
</evidence>
<evidence type="ECO:0000313" key="3">
    <source>
        <dbReference type="EMBL" id="VDI20242.1"/>
    </source>
</evidence>
<gene>
    <name evidence="3" type="ORF">MGAL_10B030683</name>
</gene>